<proteinExistence type="predicted"/>
<dbReference type="Proteomes" id="UP000234329">
    <property type="component" value="Unassembled WGS sequence"/>
</dbReference>
<evidence type="ECO:0000313" key="2">
    <source>
        <dbReference type="Proteomes" id="UP000234329"/>
    </source>
</evidence>
<dbReference type="InParanoid" id="A0A2I1DKL4"/>
<dbReference type="FunCoup" id="A0A2I1DKL4">
    <property type="interactions" value="8"/>
</dbReference>
<accession>A0A2I1DKL4</accession>
<gene>
    <name evidence="1" type="ORF">B1757_09895</name>
</gene>
<dbReference type="GO" id="GO:0001046">
    <property type="term" value="F:core promoter sequence-specific DNA binding"/>
    <property type="evidence" value="ECO:0007669"/>
    <property type="project" value="TreeGrafter"/>
</dbReference>
<sequence>MNNAQLDSALAHWSYVAPLLTPPTNDAEYQALVKSLDIILDAGGADESHPLASLAAMVGDLMEAYESGHYPLPEAMTATEALAFLMAQHGLRQCDIPEVGNQAKVSEVLAGKRSINLRQAVALAKRFSVGIEVFAG</sequence>
<protein>
    <submittedName>
        <fullName evidence="1">Transcriptional regulator</fullName>
    </submittedName>
</protein>
<evidence type="ECO:0000313" key="1">
    <source>
        <dbReference type="EMBL" id="PKY10401.1"/>
    </source>
</evidence>
<dbReference type="InterPro" id="IPR039060">
    <property type="entry name" value="Antitox_HigA"/>
</dbReference>
<dbReference type="AlphaFoldDB" id="A0A2I1DKL4"/>
<name>A0A2I1DKL4_9PROT</name>
<dbReference type="EMBL" id="MXAV01000036">
    <property type="protein sequence ID" value="PKY10401.1"/>
    <property type="molecule type" value="Genomic_DNA"/>
</dbReference>
<reference evidence="1 2" key="1">
    <citation type="submission" date="2017-03" db="EMBL/GenBank/DDBJ databases">
        <title>Draft genime sequence of the acidophilic sulfur-oxidizing bacterium Acidithiobacillus sp. SH, isolated from seawater.</title>
        <authorList>
            <person name="Sharmin S."/>
            <person name="Tokuhisa M."/>
            <person name="Kanao T."/>
            <person name="Kamimura K."/>
        </authorList>
    </citation>
    <scope>NUCLEOTIDE SEQUENCE [LARGE SCALE GENOMIC DNA]</scope>
    <source>
        <strain evidence="1 2">SH</strain>
    </source>
</reference>
<dbReference type="GO" id="GO:0006355">
    <property type="term" value="P:regulation of DNA-templated transcription"/>
    <property type="evidence" value="ECO:0007669"/>
    <property type="project" value="InterPro"/>
</dbReference>
<dbReference type="RefSeq" id="WP_101538160.1">
    <property type="nucleotide sequence ID" value="NZ_MXAV01000036.1"/>
</dbReference>
<keyword evidence="2" id="KW-1185">Reference proteome</keyword>
<organism evidence="1 2">
    <name type="scientific">Acidithiobacillus marinus</name>
    <dbReference type="NCBI Taxonomy" id="187490"/>
    <lineage>
        <taxon>Bacteria</taxon>
        <taxon>Pseudomonadati</taxon>
        <taxon>Pseudomonadota</taxon>
        <taxon>Acidithiobacillia</taxon>
        <taxon>Acidithiobacillales</taxon>
        <taxon>Acidithiobacillaceae</taxon>
        <taxon>Acidithiobacillus</taxon>
    </lineage>
</organism>
<dbReference type="PANTHER" id="PTHR40455:SF1">
    <property type="entry name" value="ANTITOXIN HIGA"/>
    <property type="match status" value="1"/>
</dbReference>
<comment type="caution">
    <text evidence="1">The sequence shown here is derived from an EMBL/GenBank/DDBJ whole genome shotgun (WGS) entry which is preliminary data.</text>
</comment>
<dbReference type="PANTHER" id="PTHR40455">
    <property type="entry name" value="ANTITOXIN HIGA"/>
    <property type="match status" value="1"/>
</dbReference>
<dbReference type="OrthoDB" id="9796786at2"/>